<evidence type="ECO:0000313" key="1">
    <source>
        <dbReference type="EMBL" id="RJX72800.1"/>
    </source>
</evidence>
<sequence length="100" mass="11204">MAHQNFTKEDGLLRFSLNGYKVTFSRPSLNTASALVEIGSSSFTIGCTISQISFHWDELDNESFIMFGFGATLTGFNWFDTQVICDYFSIPHHLALPEAN</sequence>
<dbReference type="RefSeq" id="WP_120030124.1">
    <property type="nucleotide sequence ID" value="NZ_QVMU01000004.1"/>
</dbReference>
<dbReference type="Proteomes" id="UP000273252">
    <property type="component" value="Unassembled WGS sequence"/>
</dbReference>
<dbReference type="OrthoDB" id="5906330at2"/>
<protein>
    <submittedName>
        <fullName evidence="1">Uncharacterized protein</fullName>
    </submittedName>
</protein>
<dbReference type="AlphaFoldDB" id="A0A3A6QIY9"/>
<proteinExistence type="predicted"/>
<name>A0A3A6QIY9_9VIBR</name>
<keyword evidence="2" id="KW-1185">Reference proteome</keyword>
<reference evidence="1 2" key="1">
    <citation type="submission" date="2018-08" db="EMBL/GenBank/DDBJ databases">
        <title>Vibrio isolated from the Eastern China Marginal Seas.</title>
        <authorList>
            <person name="Li Y."/>
        </authorList>
    </citation>
    <scope>NUCLEOTIDE SEQUENCE [LARGE SCALE GENOMIC DNA]</scope>
    <source>
        <strain evidence="1 2">BEI233</strain>
    </source>
</reference>
<organism evidence="1 2">
    <name type="scientific">Vibrio sinensis</name>
    <dbReference type="NCBI Taxonomy" id="2302434"/>
    <lineage>
        <taxon>Bacteria</taxon>
        <taxon>Pseudomonadati</taxon>
        <taxon>Pseudomonadota</taxon>
        <taxon>Gammaproteobacteria</taxon>
        <taxon>Vibrionales</taxon>
        <taxon>Vibrionaceae</taxon>
        <taxon>Vibrio</taxon>
    </lineage>
</organism>
<gene>
    <name evidence="1" type="ORF">DZ860_06485</name>
</gene>
<comment type="caution">
    <text evidence="1">The sequence shown here is derived from an EMBL/GenBank/DDBJ whole genome shotgun (WGS) entry which is preliminary data.</text>
</comment>
<evidence type="ECO:0000313" key="2">
    <source>
        <dbReference type="Proteomes" id="UP000273252"/>
    </source>
</evidence>
<accession>A0A3A6QIY9</accession>
<dbReference type="EMBL" id="QVMU01000004">
    <property type="protein sequence ID" value="RJX72800.1"/>
    <property type="molecule type" value="Genomic_DNA"/>
</dbReference>